<reference evidence="13" key="3">
    <citation type="submission" date="2025-09" db="UniProtKB">
        <authorList>
            <consortium name="Ensembl"/>
        </authorList>
    </citation>
    <scope>IDENTIFICATION</scope>
</reference>
<keyword evidence="14" id="KW-1185">Reference proteome</keyword>
<dbReference type="Gene3D" id="2.60.120.310">
    <property type="entry name" value="Copper type II, ascorbate-dependent monooxygenase, N-terminal domain"/>
    <property type="match status" value="1"/>
</dbReference>
<evidence type="ECO:0000256" key="11">
    <source>
        <dbReference type="SAM" id="SignalP"/>
    </source>
</evidence>
<dbReference type="SUPFAM" id="SSF49344">
    <property type="entry name" value="CBD9-like"/>
    <property type="match status" value="1"/>
</dbReference>
<evidence type="ECO:0000256" key="4">
    <source>
        <dbReference type="ARBA" id="ARBA00022729"/>
    </source>
</evidence>
<dbReference type="InterPro" id="IPR000323">
    <property type="entry name" value="Cu2_ascorb_mOase_N"/>
</dbReference>
<dbReference type="PROSITE" id="PS50836">
    <property type="entry name" value="DOMON"/>
    <property type="match status" value="1"/>
</dbReference>
<keyword evidence="8" id="KW-0472">Membrane</keyword>
<keyword evidence="9" id="KW-1015">Disulfide bond</keyword>
<name>A0AAZ3PXK6_ONCTS</name>
<evidence type="ECO:0000256" key="10">
    <source>
        <dbReference type="ARBA" id="ARBA00023180"/>
    </source>
</evidence>
<reference evidence="14" key="1">
    <citation type="journal article" date="2018" name="PLoS ONE">
        <title>Chinook salmon (Oncorhynchus tshawytscha) genome and transcriptome.</title>
        <authorList>
            <person name="Christensen K.A."/>
            <person name="Leong J.S."/>
            <person name="Sakhrani D."/>
            <person name="Biagi C.A."/>
            <person name="Minkley D.R."/>
            <person name="Withler R.E."/>
            <person name="Rondeau E.B."/>
            <person name="Koop B.F."/>
            <person name="Devlin R.H."/>
        </authorList>
    </citation>
    <scope>NUCLEOTIDE SEQUENCE [LARGE SCALE GENOMIC DNA]</scope>
</reference>
<dbReference type="GeneTree" id="ENSGT00530000063085"/>
<dbReference type="InterPro" id="IPR024548">
    <property type="entry name" value="Cu2_monoox_C"/>
</dbReference>
<dbReference type="InterPro" id="IPR000945">
    <property type="entry name" value="DBH-like"/>
</dbReference>
<feature type="signal peptide" evidence="11">
    <location>
        <begin position="1"/>
        <end position="18"/>
    </location>
</feature>
<dbReference type="PANTHER" id="PTHR10157:SF41">
    <property type="entry name" value="DBH-LIKE MONOOXYGENASE PROTEIN 2 HOMOLOG"/>
    <property type="match status" value="1"/>
</dbReference>
<evidence type="ECO:0000256" key="6">
    <source>
        <dbReference type="ARBA" id="ARBA00023008"/>
    </source>
</evidence>
<feature type="chain" id="PRO_5044245302" description="DOMON domain-containing protein" evidence="11">
    <location>
        <begin position="19"/>
        <end position="623"/>
    </location>
</feature>
<evidence type="ECO:0000256" key="5">
    <source>
        <dbReference type="ARBA" id="ARBA00023002"/>
    </source>
</evidence>
<dbReference type="GO" id="GO:0005507">
    <property type="term" value="F:copper ion binding"/>
    <property type="evidence" value="ECO:0007669"/>
    <property type="project" value="InterPro"/>
</dbReference>
<evidence type="ECO:0000256" key="7">
    <source>
        <dbReference type="ARBA" id="ARBA00023033"/>
    </source>
</evidence>
<dbReference type="Gene3D" id="2.60.120.230">
    <property type="match status" value="1"/>
</dbReference>
<keyword evidence="7" id="KW-0503">Monooxygenase</keyword>
<dbReference type="GO" id="GO:0030667">
    <property type="term" value="C:secretory granule membrane"/>
    <property type="evidence" value="ECO:0007669"/>
    <property type="project" value="TreeGrafter"/>
</dbReference>
<comment type="similarity">
    <text evidence="3">Belongs to the copper type II ascorbate-dependent monooxygenase family.</text>
</comment>
<dbReference type="Gene3D" id="2.60.40.1210">
    <property type="entry name" value="Cellobiose dehydrogenase, cytochrome domain"/>
    <property type="match status" value="1"/>
</dbReference>
<evidence type="ECO:0000259" key="12">
    <source>
        <dbReference type="PROSITE" id="PS50836"/>
    </source>
</evidence>
<keyword evidence="10" id="KW-0325">Glycoprotein</keyword>
<dbReference type="SMART" id="SM00664">
    <property type="entry name" value="DoH"/>
    <property type="match status" value="1"/>
</dbReference>
<evidence type="ECO:0000256" key="8">
    <source>
        <dbReference type="ARBA" id="ARBA00023136"/>
    </source>
</evidence>
<evidence type="ECO:0000313" key="14">
    <source>
        <dbReference type="Proteomes" id="UP000694402"/>
    </source>
</evidence>
<evidence type="ECO:0000256" key="2">
    <source>
        <dbReference type="ARBA" id="ARBA00004479"/>
    </source>
</evidence>
<keyword evidence="4 11" id="KW-0732">Signal</keyword>
<dbReference type="InterPro" id="IPR036939">
    <property type="entry name" value="Cu2_ascorb_mOase_N_sf"/>
</dbReference>
<proteinExistence type="inferred from homology"/>
<keyword evidence="6" id="KW-0186">Copper</keyword>
<evidence type="ECO:0000256" key="1">
    <source>
        <dbReference type="ARBA" id="ARBA00001973"/>
    </source>
</evidence>
<evidence type="ECO:0000313" key="13">
    <source>
        <dbReference type="Ensembl" id="ENSOTSP00005121361.1"/>
    </source>
</evidence>
<protein>
    <recommendedName>
        <fullName evidence="12">DOMON domain-containing protein</fullName>
    </recommendedName>
</protein>
<comment type="cofactor">
    <cofactor evidence="1">
        <name>Cu(2+)</name>
        <dbReference type="ChEBI" id="CHEBI:29036"/>
    </cofactor>
</comment>
<dbReference type="InterPro" id="IPR008977">
    <property type="entry name" value="PHM/PNGase_F_dom_sf"/>
</dbReference>
<dbReference type="GO" id="GO:0006589">
    <property type="term" value="P:octopamine biosynthetic process"/>
    <property type="evidence" value="ECO:0007669"/>
    <property type="project" value="TreeGrafter"/>
</dbReference>
<dbReference type="InterPro" id="IPR045266">
    <property type="entry name" value="DOH_DOMON"/>
</dbReference>
<dbReference type="InterPro" id="IPR014784">
    <property type="entry name" value="Cu2_ascorb_mOase-like_C"/>
</dbReference>
<evidence type="ECO:0000256" key="3">
    <source>
        <dbReference type="ARBA" id="ARBA00010676"/>
    </source>
</evidence>
<comment type="subcellular location">
    <subcellularLocation>
        <location evidence="2">Membrane</location>
        <topology evidence="2">Single-pass type I membrane protein</topology>
    </subcellularLocation>
</comment>
<dbReference type="Proteomes" id="UP000694402">
    <property type="component" value="Unassembled WGS sequence"/>
</dbReference>
<dbReference type="PANTHER" id="PTHR10157">
    <property type="entry name" value="DOPAMINE BETA HYDROXYLASE RELATED"/>
    <property type="match status" value="1"/>
</dbReference>
<dbReference type="GO" id="GO:0042420">
    <property type="term" value="P:dopamine catabolic process"/>
    <property type="evidence" value="ECO:0007669"/>
    <property type="project" value="TreeGrafter"/>
</dbReference>
<gene>
    <name evidence="13" type="primary">moxd1l</name>
</gene>
<dbReference type="Ensembl" id="ENSOTST00005166556.1">
    <property type="protein sequence ID" value="ENSOTSP00005121361.1"/>
    <property type="gene ID" value="ENSOTSG00005028279.2"/>
</dbReference>
<keyword evidence="5" id="KW-0560">Oxidoreductase</keyword>
<dbReference type="Pfam" id="PF01082">
    <property type="entry name" value="Cu2_monooxygen"/>
    <property type="match status" value="2"/>
</dbReference>
<reference evidence="13" key="2">
    <citation type="submission" date="2025-08" db="UniProtKB">
        <authorList>
            <consortium name="Ensembl"/>
        </authorList>
    </citation>
    <scope>IDENTIFICATION</scope>
</reference>
<accession>A0AAZ3PXK6</accession>
<dbReference type="GO" id="GO:0005615">
    <property type="term" value="C:extracellular space"/>
    <property type="evidence" value="ECO:0007669"/>
    <property type="project" value="TreeGrafter"/>
</dbReference>
<dbReference type="CDD" id="cd09631">
    <property type="entry name" value="DOMON_DOH"/>
    <property type="match status" value="1"/>
</dbReference>
<organism evidence="13 14">
    <name type="scientific">Oncorhynchus tshawytscha</name>
    <name type="common">Chinook salmon</name>
    <name type="synonym">Salmo tshawytscha</name>
    <dbReference type="NCBI Taxonomy" id="74940"/>
    <lineage>
        <taxon>Eukaryota</taxon>
        <taxon>Metazoa</taxon>
        <taxon>Chordata</taxon>
        <taxon>Craniata</taxon>
        <taxon>Vertebrata</taxon>
        <taxon>Euteleostomi</taxon>
        <taxon>Actinopterygii</taxon>
        <taxon>Neopterygii</taxon>
        <taxon>Teleostei</taxon>
        <taxon>Protacanthopterygii</taxon>
        <taxon>Salmoniformes</taxon>
        <taxon>Salmonidae</taxon>
        <taxon>Salmoninae</taxon>
        <taxon>Oncorhynchus</taxon>
    </lineage>
</organism>
<feature type="domain" description="DOMON" evidence="12">
    <location>
        <begin position="34"/>
        <end position="149"/>
    </location>
</feature>
<dbReference type="GO" id="GO:0004500">
    <property type="term" value="F:dopamine beta-monooxygenase activity"/>
    <property type="evidence" value="ECO:0007669"/>
    <property type="project" value="InterPro"/>
</dbReference>
<sequence length="623" mass="69062">MIPLLLSLLLAWPPGTGAQQDPLMPFMENLDADSNVILKWGFSEVQGTIMFQLTVKTTGWLGFGFSPNGDMAASDIVMGGVGPNGTYFMDYHATGNSFPLVDKKQSYTLLSLTEADGQTTMTFRRPIQSCDEEDFHITDSPVKLIYAYGTSDDIRYHANRRGTKEVNLLKFMPRSSPPDSNYLDFVVENVTVPAERTYYHCKVMKVPKLNGKNHIYRIEPVIEHLDLVHHMLLYGCPSSVNQTYEKKCYTEGSGEDCIRVVSAWGVGGGVRDCPLLKTLIYTHACMNTHASLISVSTLSSPFQAFELPEIAGIPIGGQNNDEFYRLEIHYNNLAQEAGRRDSSGLRLYYTAQLRQHDVGIMTTGLMVAIGWGYAIPPNATAFHSYGLCNTSHFSDIMPDPVPDLSVFSVALHTHLAGRKVQAGHIRNGEQIDFLGLDENFNFEMQQATNLGNIKTIKPGDEIVVECTYNTTNRKGITQLGLATTDEMCLAFVFYYPAIPVTSCCSHPDMHAYMAMMGKTVNQNIEEMLKTAAWDQSSTAVHEATMKRVPQIGFIIDVNKNYSMYEGNIRNMTATLSVSCRSDPSLQAGPLEPFNYNTSPRGSGSWVVTSAAGSVFLMLWTTML</sequence>
<dbReference type="Pfam" id="PF03712">
    <property type="entry name" value="Cu2_monoox_C"/>
    <property type="match status" value="1"/>
</dbReference>
<dbReference type="GO" id="GO:0042421">
    <property type="term" value="P:norepinephrine biosynthetic process"/>
    <property type="evidence" value="ECO:0007669"/>
    <property type="project" value="TreeGrafter"/>
</dbReference>
<dbReference type="Pfam" id="PF03351">
    <property type="entry name" value="DOMON"/>
    <property type="match status" value="1"/>
</dbReference>
<dbReference type="AlphaFoldDB" id="A0AAZ3PXK6"/>
<dbReference type="InterPro" id="IPR005018">
    <property type="entry name" value="DOMON_domain"/>
</dbReference>
<evidence type="ECO:0000256" key="9">
    <source>
        <dbReference type="ARBA" id="ARBA00023157"/>
    </source>
</evidence>
<dbReference type="SUPFAM" id="SSF49742">
    <property type="entry name" value="PHM/PNGase F"/>
    <property type="match status" value="3"/>
</dbReference>
<dbReference type="FunFam" id="2.60.40.1210:FF:000001">
    <property type="entry name" value="Monooxygenase, DBH-like 1, like"/>
    <property type="match status" value="1"/>
</dbReference>
<dbReference type="FunFam" id="2.60.120.230:FF:000001">
    <property type="entry name" value="Monooxygenase, DBH-like 1"/>
    <property type="match status" value="1"/>
</dbReference>